<proteinExistence type="predicted"/>
<dbReference type="Proteomes" id="UP001374579">
    <property type="component" value="Unassembled WGS sequence"/>
</dbReference>
<feature type="region of interest" description="Disordered" evidence="1">
    <location>
        <begin position="334"/>
        <end position="399"/>
    </location>
</feature>
<accession>A0AAN9BU02</accession>
<evidence type="ECO:0000256" key="1">
    <source>
        <dbReference type="SAM" id="MobiDB-lite"/>
    </source>
</evidence>
<keyword evidence="2" id="KW-0812">Transmembrane</keyword>
<name>A0AAN9BU02_9CAEN</name>
<evidence type="ECO:0000313" key="3">
    <source>
        <dbReference type="EMBL" id="KAK7111757.1"/>
    </source>
</evidence>
<dbReference type="AlphaFoldDB" id="A0AAN9BU02"/>
<reference evidence="3 4" key="1">
    <citation type="submission" date="2024-02" db="EMBL/GenBank/DDBJ databases">
        <title>Chromosome-scale genome assembly of the rough periwinkle Littorina saxatilis.</title>
        <authorList>
            <person name="De Jode A."/>
            <person name="Faria R."/>
            <person name="Formenti G."/>
            <person name="Sims Y."/>
            <person name="Smith T.P."/>
            <person name="Tracey A."/>
            <person name="Wood J.M.D."/>
            <person name="Zagrodzka Z.B."/>
            <person name="Johannesson K."/>
            <person name="Butlin R.K."/>
            <person name="Leder E.H."/>
        </authorList>
    </citation>
    <scope>NUCLEOTIDE SEQUENCE [LARGE SCALE GENOMIC DNA]</scope>
    <source>
        <strain evidence="3">Snail1</strain>
        <tissue evidence="3">Muscle</tissue>
    </source>
</reference>
<comment type="caution">
    <text evidence="3">The sequence shown here is derived from an EMBL/GenBank/DDBJ whole genome shotgun (WGS) entry which is preliminary data.</text>
</comment>
<sequence length="433" mass="48760">MVLCSPEWRKEHDHGGQHNIYIQQHLEELQKKCDEFHECTIELYKAENFHRVLAGEPIQLKNICGLMYPDGEEMYKNGNESVKCSLKERAAIRQDIGRRLSTDMAKDKSEWKQLNECLKENRTADESDIDTLCGRTKKETSLCGNGRIHNKAEEFFNHEMEHLHCSCAAIREQKPTEESSPKLPLSIRIAVVSGVLSLIVILFIVVIVLCIRHRKVKKRLSQHRMKYMPSPHDEGSAIYQEINDCPPGLRNGKNEGNISGGYHFLGRAPSLPERYVKPQMARSRNNPNSPGEEEREYLEPLPDSGSGRRTSPAARANMGYGAPKNLAVVEPPYDLARNPANMSPTDGRPPKESNYFERLQPMNSVEDDGGYSTLGRKRVPPEEAHDDEVGAEESADGRQYFVLEPQDDAASEKDALTMVNSDASEFSGVQTAL</sequence>
<protein>
    <submittedName>
        <fullName evidence="3">Uncharacterized protein</fullName>
    </submittedName>
</protein>
<evidence type="ECO:0000256" key="2">
    <source>
        <dbReference type="SAM" id="Phobius"/>
    </source>
</evidence>
<feature type="compositionally biased region" description="Acidic residues" evidence="1">
    <location>
        <begin position="384"/>
        <end position="394"/>
    </location>
</feature>
<dbReference type="EMBL" id="JBAMIC010000002">
    <property type="protein sequence ID" value="KAK7111757.1"/>
    <property type="molecule type" value="Genomic_DNA"/>
</dbReference>
<feature type="transmembrane region" description="Helical" evidence="2">
    <location>
        <begin position="189"/>
        <end position="211"/>
    </location>
</feature>
<feature type="region of interest" description="Disordered" evidence="1">
    <location>
        <begin position="273"/>
        <end position="319"/>
    </location>
</feature>
<keyword evidence="2" id="KW-0472">Membrane</keyword>
<keyword evidence="2" id="KW-1133">Transmembrane helix</keyword>
<organism evidence="3 4">
    <name type="scientific">Littorina saxatilis</name>
    <dbReference type="NCBI Taxonomy" id="31220"/>
    <lineage>
        <taxon>Eukaryota</taxon>
        <taxon>Metazoa</taxon>
        <taxon>Spiralia</taxon>
        <taxon>Lophotrochozoa</taxon>
        <taxon>Mollusca</taxon>
        <taxon>Gastropoda</taxon>
        <taxon>Caenogastropoda</taxon>
        <taxon>Littorinimorpha</taxon>
        <taxon>Littorinoidea</taxon>
        <taxon>Littorinidae</taxon>
        <taxon>Littorina</taxon>
    </lineage>
</organism>
<gene>
    <name evidence="3" type="ORF">V1264_011336</name>
</gene>
<evidence type="ECO:0000313" key="4">
    <source>
        <dbReference type="Proteomes" id="UP001374579"/>
    </source>
</evidence>
<keyword evidence="4" id="KW-1185">Reference proteome</keyword>